<dbReference type="InterPro" id="IPR011009">
    <property type="entry name" value="Kinase-like_dom_sf"/>
</dbReference>
<dbReference type="PANTHER" id="PTHR47829">
    <property type="entry name" value="HYDROLASE, PUTATIVE (AFU_ORTHOLOGUE AFUA_1G12880)-RELATED"/>
    <property type="match status" value="1"/>
</dbReference>
<proteinExistence type="predicted"/>
<dbReference type="GO" id="GO:0016301">
    <property type="term" value="F:kinase activity"/>
    <property type="evidence" value="ECO:0007669"/>
    <property type="project" value="UniProtKB-KW"/>
</dbReference>
<dbReference type="PANTHER" id="PTHR47829:SF1">
    <property type="entry name" value="HAD FAMILY PHOSPHATASE"/>
    <property type="match status" value="1"/>
</dbReference>
<keyword evidence="2" id="KW-0418">Kinase</keyword>
<feature type="domain" description="Aminoglycoside phosphotransferase" evidence="1">
    <location>
        <begin position="39"/>
        <end position="259"/>
    </location>
</feature>
<reference evidence="2 3" key="1">
    <citation type="submission" date="2021-03" db="EMBL/GenBank/DDBJ databases">
        <title>Sequencing the genomes of 1000 actinobacteria strains.</title>
        <authorList>
            <person name="Klenk H.-P."/>
        </authorList>
    </citation>
    <scope>NUCLEOTIDE SEQUENCE [LARGE SCALE GENOMIC DNA]</scope>
    <source>
        <strain evidence="2 3">DSM 45516</strain>
    </source>
</reference>
<dbReference type="RefSeq" id="WP_209894776.1">
    <property type="nucleotide sequence ID" value="NZ_JAGGMR010000001.1"/>
</dbReference>
<organism evidence="2 3">
    <name type="scientific">Nocardia goodfellowii</name>
    <dbReference type="NCBI Taxonomy" id="882446"/>
    <lineage>
        <taxon>Bacteria</taxon>
        <taxon>Bacillati</taxon>
        <taxon>Actinomycetota</taxon>
        <taxon>Actinomycetes</taxon>
        <taxon>Mycobacteriales</taxon>
        <taxon>Nocardiaceae</taxon>
        <taxon>Nocardia</taxon>
    </lineage>
</organism>
<dbReference type="Gene3D" id="3.30.200.20">
    <property type="entry name" value="Phosphorylase Kinase, domain 1"/>
    <property type="match status" value="1"/>
</dbReference>
<gene>
    <name evidence="2" type="ORF">BJ987_005037</name>
</gene>
<dbReference type="SUPFAM" id="SSF56112">
    <property type="entry name" value="Protein kinase-like (PK-like)"/>
    <property type="match status" value="1"/>
</dbReference>
<evidence type="ECO:0000313" key="2">
    <source>
        <dbReference type="EMBL" id="MBP2192136.1"/>
    </source>
</evidence>
<evidence type="ECO:0000259" key="1">
    <source>
        <dbReference type="Pfam" id="PF01636"/>
    </source>
</evidence>
<keyword evidence="3" id="KW-1185">Reference proteome</keyword>
<dbReference type="Proteomes" id="UP001519325">
    <property type="component" value="Unassembled WGS sequence"/>
</dbReference>
<comment type="caution">
    <text evidence="2">The sequence shown here is derived from an EMBL/GenBank/DDBJ whole genome shotgun (WGS) entry which is preliminary data.</text>
</comment>
<sequence length="345" mass="37121">MTGSPDNGDLPGLDLDRFTGWLAVNRPDLAKGPLRGDLIAGGKSNLTYRITDGTTAFVLRRPPLGHVLATAHDMAREHRVISALAGTGVPVPATYALCEDTDVIGAPFYLMEFVTGTPYRSAAELEALGPQRTTTVSTGLIDTLAALHTVDPAAVALTDFGRPHGFLERQVRRWKKQLDASHSRDLPAADELHALLAQQQPPQSATGIVHGDYRLDNVLIDDRDRVAAVLDWEMATLGDPLTDIGLLLVYQRMGAFRMPGVTDVATAPGFGTETELLDRYARHTGRDLTHIGFYVALASFKLAVIAEGIHYRYLHGQTVGSGFATVGDMVDPLLRAGIAALHDAS</sequence>
<dbReference type="Gene3D" id="3.90.1200.10">
    <property type="match status" value="1"/>
</dbReference>
<dbReference type="InterPro" id="IPR041726">
    <property type="entry name" value="ACAD10_11_N"/>
</dbReference>
<keyword evidence="2" id="KW-0808">Transferase</keyword>
<evidence type="ECO:0000313" key="3">
    <source>
        <dbReference type="Proteomes" id="UP001519325"/>
    </source>
</evidence>
<dbReference type="Pfam" id="PF01636">
    <property type="entry name" value="APH"/>
    <property type="match status" value="1"/>
</dbReference>
<dbReference type="CDD" id="cd05154">
    <property type="entry name" value="ACAD10_11_N-like"/>
    <property type="match status" value="1"/>
</dbReference>
<name>A0ABS4QKA7_9NOCA</name>
<dbReference type="InterPro" id="IPR052898">
    <property type="entry name" value="ACAD10-like"/>
</dbReference>
<dbReference type="EMBL" id="JAGGMR010000001">
    <property type="protein sequence ID" value="MBP2192136.1"/>
    <property type="molecule type" value="Genomic_DNA"/>
</dbReference>
<dbReference type="InterPro" id="IPR002575">
    <property type="entry name" value="Aminoglycoside_PTrfase"/>
</dbReference>
<protein>
    <submittedName>
        <fullName evidence="2">Aminoglycoside phosphotransferase (APT) family kinase protein</fullName>
    </submittedName>
</protein>
<accession>A0ABS4QKA7</accession>